<reference evidence="1 2" key="1">
    <citation type="submission" date="2007-07" db="EMBL/GenBank/DDBJ databases">
        <title>Complete sequence of Fervidobacterium nodosum Rt17-B1.</title>
        <authorList>
            <consortium name="US DOE Joint Genome Institute"/>
            <person name="Copeland A."/>
            <person name="Lucas S."/>
            <person name="Lapidus A."/>
            <person name="Barry K."/>
            <person name="Glavina del Rio T."/>
            <person name="Dalin E."/>
            <person name="Tice H."/>
            <person name="Pitluck S."/>
            <person name="Saunders E."/>
            <person name="Brettin T."/>
            <person name="Bruce D."/>
            <person name="Detter J.C."/>
            <person name="Han C."/>
            <person name="Schmutz J."/>
            <person name="Larimer F."/>
            <person name="Land M."/>
            <person name="Hauser L."/>
            <person name="Kyrpides N."/>
            <person name="Mikhailova N."/>
            <person name="Nelson K."/>
            <person name="Gogarten J.P."/>
            <person name="Noll K."/>
            <person name="Richardson P."/>
        </authorList>
    </citation>
    <scope>NUCLEOTIDE SEQUENCE [LARGE SCALE GENOMIC DNA]</scope>
    <source>
        <strain evidence="2">ATCC 35602 / DSM 5306 / Rt17-B1</strain>
    </source>
</reference>
<dbReference type="OrthoDB" id="9777703at2"/>
<dbReference type="EMBL" id="CP000771">
    <property type="protein sequence ID" value="ABS61231.1"/>
    <property type="molecule type" value="Genomic_DNA"/>
</dbReference>
<organism evidence="1 2">
    <name type="scientific">Fervidobacterium nodosum (strain ATCC 35602 / DSM 5306 / Rt17-B1)</name>
    <dbReference type="NCBI Taxonomy" id="381764"/>
    <lineage>
        <taxon>Bacteria</taxon>
        <taxon>Thermotogati</taxon>
        <taxon>Thermotogota</taxon>
        <taxon>Thermotogae</taxon>
        <taxon>Thermotogales</taxon>
        <taxon>Fervidobacteriaceae</taxon>
        <taxon>Fervidobacterium</taxon>
    </lineage>
</organism>
<dbReference type="InterPro" id="IPR013383">
    <property type="entry name" value="CRISPR-assoc_prot_DxTHG_CS"/>
</dbReference>
<reference evidence="1 2" key="2">
    <citation type="journal article" date="2009" name="Proc. Natl. Acad. Sci. U.S.A.">
        <title>On the chimeric nature, thermophilic origin, and phylogenetic placement of the Thermotogales.</title>
        <authorList>
            <person name="Zhaxybayeva O."/>
            <person name="Swithers K.S."/>
            <person name="Lapierre P."/>
            <person name="Fournier G.P."/>
            <person name="Bickhart D.M."/>
            <person name="DeBoy R.T."/>
            <person name="Nelson K.E."/>
            <person name="Nesbo C.L."/>
            <person name="Doolittle W.F."/>
            <person name="Gogarten J.P."/>
            <person name="Noll K.M."/>
        </authorList>
    </citation>
    <scope>NUCLEOTIDE SEQUENCE [LARGE SCALE GENOMIC DNA]</scope>
    <source>
        <strain evidence="2">ATCC 35602 / DSM 5306 / Rt17-B1</strain>
    </source>
</reference>
<name>A7HMU8_FERNB</name>
<sequence>MIKVIGFLGSARYGPSIALIQGERINQRVFPLALIEYYVKKGERVEGIFALTEEAEKKFQDEVAPFLAELGNVKYRTIRVSENKTPSETIVDLIKGMTEVFEDGDEVIIDITHGFRWMPASALVISMFIKQVRKNVGIKIVYGNYKKESEITELCDISSLIEIADWIYSTRLFIEYGYGEELSRLIDTARERIYKNSTVKDKPRKLGALASRLLRVSYSLRIGSIKLLRESVHEFLKLFDSGETKEFTKIEIEKFVPHLNLLIDSIINTYKRFDSGRKDVLLDEKELKTERELISFYLKTGDIGMALRLCREYVINCYLFCYGKADKVFDLACREAAFLNAAKSSKINISIIRESRNHVAHFAFNKDNNPSEENVRNAIQAVIAEEDVCKLFNQKSEESKLAVLTPLGTTPGALYTILKHYTPDLVVVVTSEKGKSLIDEIVEKAEYKNRTEVIVIRDPFTGIDETKDVVEQATEYLEDVSDVIINLTGGTSLLGYMIERVRDRIRNGKRITTVLAADERPYQEQVQNPYVIGKVIEIEQTEC</sequence>
<accession>A7HMU8</accession>
<keyword evidence="2" id="KW-1185">Reference proteome</keyword>
<dbReference type="RefSeq" id="WP_011994538.1">
    <property type="nucleotide sequence ID" value="NC_009718.1"/>
</dbReference>
<protein>
    <submittedName>
        <fullName evidence="1">CRISPR-associated protein, TM1812 family</fullName>
    </submittedName>
</protein>
<dbReference type="KEGG" id="fno:Fnod_1385"/>
<dbReference type="eggNOG" id="COG1517">
    <property type="taxonomic scope" value="Bacteria"/>
</dbReference>
<dbReference type="NCBIfam" id="TIGR02549">
    <property type="entry name" value="CRISPR_DxTHG"/>
    <property type="match status" value="1"/>
</dbReference>
<gene>
    <name evidence="1" type="ordered locus">Fnod_1385</name>
</gene>
<dbReference type="HOGENOM" id="CLU_025124_1_0_0"/>
<evidence type="ECO:0000313" key="2">
    <source>
        <dbReference type="Proteomes" id="UP000002415"/>
    </source>
</evidence>
<dbReference type="SUPFAM" id="SSF160980">
    <property type="entry name" value="SSO1389-like"/>
    <property type="match status" value="1"/>
</dbReference>
<dbReference type="STRING" id="381764.Fnod_1385"/>
<dbReference type="AlphaFoldDB" id="A7HMU8"/>
<evidence type="ECO:0000313" key="1">
    <source>
        <dbReference type="EMBL" id="ABS61231.1"/>
    </source>
</evidence>
<dbReference type="CDD" id="cd09732">
    <property type="entry name" value="Csx1_III-U"/>
    <property type="match status" value="1"/>
</dbReference>
<dbReference type="eggNOG" id="COG1861">
    <property type="taxonomic scope" value="Bacteria"/>
</dbReference>
<dbReference type="Proteomes" id="UP000002415">
    <property type="component" value="Chromosome"/>
</dbReference>
<proteinExistence type="predicted"/>